<name>A0AAW6TM05_9FLAO</name>
<comment type="caution">
    <text evidence="1">The sequence shown here is derived from an EMBL/GenBank/DDBJ whole genome shotgun (WGS) entry which is preliminary data.</text>
</comment>
<protein>
    <submittedName>
        <fullName evidence="1">Uncharacterized protein</fullName>
    </submittedName>
</protein>
<proteinExistence type="predicted"/>
<dbReference type="AlphaFoldDB" id="A0AAW6TM05"/>
<reference evidence="1 2" key="1">
    <citation type="submission" date="2023-04" db="EMBL/GenBank/DDBJ databases">
        <title>Two novel species of Flavobacterium.</title>
        <authorList>
            <person name="Liu Q."/>
            <person name="Xin Y.-H."/>
        </authorList>
    </citation>
    <scope>NUCLEOTIDE SEQUENCE [LARGE SCALE GENOMIC DNA]</scope>
    <source>
        <strain evidence="1 2">LB2P87</strain>
    </source>
</reference>
<organism evidence="1 2">
    <name type="scientific">Flavobacterium yafengii</name>
    <dbReference type="NCBI Taxonomy" id="3041253"/>
    <lineage>
        <taxon>Bacteria</taxon>
        <taxon>Pseudomonadati</taxon>
        <taxon>Bacteroidota</taxon>
        <taxon>Flavobacteriia</taxon>
        <taxon>Flavobacteriales</taxon>
        <taxon>Flavobacteriaceae</taxon>
        <taxon>Flavobacterium</taxon>
    </lineage>
</organism>
<gene>
    <name evidence="1" type="ORF">QLS97_09395</name>
</gene>
<sequence>MTLISHRFKPPKKTENKKWETVKFLIEQGFYYQHIYENVEVKKSGIIVYENYVQYPENIKEAKEFVEKYKEQAQKVE</sequence>
<keyword evidence="2" id="KW-1185">Reference proteome</keyword>
<evidence type="ECO:0000313" key="2">
    <source>
        <dbReference type="Proteomes" id="UP001228643"/>
    </source>
</evidence>
<evidence type="ECO:0000313" key="1">
    <source>
        <dbReference type="EMBL" id="MDI5949859.1"/>
    </source>
</evidence>
<accession>A0AAW6TM05</accession>
<dbReference type="Proteomes" id="UP001228643">
    <property type="component" value="Unassembled WGS sequence"/>
</dbReference>
<dbReference type="EMBL" id="JASCRY010000002">
    <property type="protein sequence ID" value="MDI5949859.1"/>
    <property type="molecule type" value="Genomic_DNA"/>
</dbReference>
<dbReference type="RefSeq" id="WP_282716196.1">
    <property type="nucleotide sequence ID" value="NZ_JASCRY010000002.1"/>
</dbReference>